<gene>
    <name evidence="24" type="primary">ccoP</name>
    <name evidence="24" type="ORF">AAIA72_05240</name>
</gene>
<feature type="domain" description="Cytochrome c" evidence="23">
    <location>
        <begin position="212"/>
        <end position="293"/>
    </location>
</feature>
<keyword evidence="4 19" id="KW-0813">Transport</keyword>
<feature type="binding site" description="axial binding residue" evidence="20">
    <location>
        <position position="143"/>
    </location>
    <ligand>
        <name>heme c</name>
        <dbReference type="ChEBI" id="CHEBI:61717"/>
        <label>1</label>
    </ligand>
    <ligandPart>
        <name>Fe</name>
        <dbReference type="ChEBI" id="CHEBI:18248"/>
    </ligandPart>
</feature>
<comment type="subcellular location">
    <subcellularLocation>
        <location evidence="1 19">Cell inner membrane</location>
    </subcellularLocation>
</comment>
<dbReference type="SUPFAM" id="SSF46626">
    <property type="entry name" value="Cytochrome c"/>
    <property type="match status" value="2"/>
</dbReference>
<evidence type="ECO:0000256" key="21">
    <source>
        <dbReference type="PIRSR" id="PIRSR000006-2"/>
    </source>
</evidence>
<feature type="binding site" description="axial binding residue" evidence="20">
    <location>
        <position position="270"/>
    </location>
    <ligand>
        <name>heme c</name>
        <dbReference type="ChEBI" id="CHEBI:61717"/>
        <label>1</label>
    </ligand>
    <ligandPart>
        <name>Fe</name>
        <dbReference type="ChEBI" id="CHEBI:18248"/>
    </ligandPart>
</feature>
<keyword evidence="7 19" id="KW-0349">Heme</keyword>
<evidence type="ECO:0000256" key="14">
    <source>
        <dbReference type="ARBA" id="ARBA00022989"/>
    </source>
</evidence>
<dbReference type="KEGG" id="tcd:AAIA72_05240"/>
<evidence type="ECO:0000256" key="11">
    <source>
        <dbReference type="ARBA" id="ARBA00022737"/>
    </source>
</evidence>
<dbReference type="InterPro" id="IPR038414">
    <property type="entry name" value="CcoP_N_sf"/>
</dbReference>
<reference evidence="24" key="1">
    <citation type="submission" date="2024-05" db="EMBL/GenBank/DDBJ databases">
        <title>Genome sequencing of novel strain.</title>
        <authorList>
            <person name="Ganbat D."/>
            <person name="Ganbat S."/>
            <person name="Lee S.-J."/>
        </authorList>
    </citation>
    <scope>NUCLEOTIDE SEQUENCE</scope>
    <source>
        <strain evidence="24">SMD15-11</strain>
    </source>
</reference>
<evidence type="ECO:0000256" key="15">
    <source>
        <dbReference type="ARBA" id="ARBA00023002"/>
    </source>
</evidence>
<evidence type="ECO:0000256" key="18">
    <source>
        <dbReference type="ARBA" id="ARBA00023136"/>
    </source>
</evidence>
<keyword evidence="16 19" id="KW-0408">Iron</keyword>
<evidence type="ECO:0000256" key="4">
    <source>
        <dbReference type="ARBA" id="ARBA00022448"/>
    </source>
</evidence>
<dbReference type="InterPro" id="IPR050597">
    <property type="entry name" value="Cytochrome_c_Oxidase_Subunit"/>
</dbReference>
<evidence type="ECO:0000256" key="22">
    <source>
        <dbReference type="SAM" id="Phobius"/>
    </source>
</evidence>
<sequence>MSTFWSLWITVITLGVIFGCAWLLWVTRKSQKFDSETDQTMGHAFDGIEEYDNPLPKWWLFLFIGTIVFALTYLTLYPGLGNWKGLLGWSSAGQWEKEVQEAEAKYGPLYASFAEKPIEALQNDAQALDIGRRLFLNNCAVCHGSNARGGLGFPNLTDNDWLYGGTPDRIVETITNGRNAMMPAWGEVLGEDGVKNVAAYVLSLSGREVDAERAAKGKEIFQTNCAACHGADGKGNQMVGAPNLTDDVWLYGGTEQLVEQSIRHGRQGKMPAFRERLGDDKIHLVAAYVYSLSSKKQ</sequence>
<dbReference type="InterPro" id="IPR009056">
    <property type="entry name" value="Cyt_c-like_dom"/>
</dbReference>
<dbReference type="GO" id="GO:0020037">
    <property type="term" value="F:heme binding"/>
    <property type="evidence" value="ECO:0007669"/>
    <property type="project" value="InterPro"/>
</dbReference>
<keyword evidence="8 19" id="KW-0679">Respiratory chain</keyword>
<comment type="cofactor">
    <cofactor evidence="19 21">
        <name>heme c</name>
        <dbReference type="ChEBI" id="CHEBI:61717"/>
    </cofactor>
    <text evidence="19 21">Binds 2 heme C groups per subunit.</text>
</comment>
<evidence type="ECO:0000256" key="13">
    <source>
        <dbReference type="ARBA" id="ARBA00022982"/>
    </source>
</evidence>
<evidence type="ECO:0000256" key="9">
    <source>
        <dbReference type="ARBA" id="ARBA00022692"/>
    </source>
</evidence>
<keyword evidence="17 19" id="KW-0406">Ion transport</keyword>
<dbReference type="InterPro" id="IPR036909">
    <property type="entry name" value="Cyt_c-like_dom_sf"/>
</dbReference>
<comment type="function">
    <text evidence="19">C-type cytochrome. Part of the cbb3-type cytochrome c oxidase complex.</text>
</comment>
<feature type="binding site" description="covalent" evidence="21">
    <location>
        <position position="225"/>
    </location>
    <ligand>
        <name>heme c</name>
        <dbReference type="ChEBI" id="CHEBI:61717"/>
        <label>2</label>
    </ligand>
</feature>
<keyword evidence="18 19" id="KW-0472">Membrane</keyword>
<feature type="binding site" description="covalent" evidence="21">
    <location>
        <position position="142"/>
    </location>
    <ligand>
        <name>heme c</name>
        <dbReference type="ChEBI" id="CHEBI:61717"/>
        <label>1</label>
    </ligand>
</feature>
<dbReference type="GO" id="GO:0005506">
    <property type="term" value="F:iron ion binding"/>
    <property type="evidence" value="ECO:0007669"/>
    <property type="project" value="InterPro"/>
</dbReference>
<dbReference type="PIRSF" id="PIRSF000006">
    <property type="entry name" value="Cbb3-Cox_fixP"/>
    <property type="match status" value="1"/>
</dbReference>
<evidence type="ECO:0000256" key="7">
    <source>
        <dbReference type="ARBA" id="ARBA00022617"/>
    </source>
</evidence>
<evidence type="ECO:0000256" key="12">
    <source>
        <dbReference type="ARBA" id="ARBA00022781"/>
    </source>
</evidence>
<dbReference type="PRINTS" id="PR00605">
    <property type="entry name" value="CYTCHROMECIC"/>
</dbReference>
<feature type="binding site" description="axial binding residue" evidence="20">
    <location>
        <position position="182"/>
    </location>
    <ligand>
        <name>heme c</name>
        <dbReference type="ChEBI" id="CHEBI:61717"/>
        <label>2</label>
    </ligand>
    <ligandPart>
        <name>Fe</name>
        <dbReference type="ChEBI" id="CHEBI:18248"/>
    </ligandPart>
</feature>
<feature type="binding site" description="covalent" evidence="21">
    <location>
        <position position="139"/>
    </location>
    <ligand>
        <name>heme c</name>
        <dbReference type="ChEBI" id="CHEBI:61717"/>
        <label>1</label>
    </ligand>
</feature>
<evidence type="ECO:0000256" key="19">
    <source>
        <dbReference type="PIRNR" id="PIRNR000006"/>
    </source>
</evidence>
<dbReference type="InterPro" id="IPR032858">
    <property type="entry name" value="CcoP_N"/>
</dbReference>
<feature type="binding site" description="axial binding residue" evidence="20">
    <location>
        <position position="229"/>
    </location>
    <ligand>
        <name>heme c</name>
        <dbReference type="ChEBI" id="CHEBI:61717"/>
        <label>2</label>
    </ligand>
    <ligandPart>
        <name>Fe</name>
        <dbReference type="ChEBI" id="CHEBI:18248"/>
    </ligandPart>
</feature>
<evidence type="ECO:0000256" key="6">
    <source>
        <dbReference type="ARBA" id="ARBA00022519"/>
    </source>
</evidence>
<dbReference type="Gene3D" id="6.10.280.130">
    <property type="match status" value="1"/>
</dbReference>
<dbReference type="EMBL" id="CP154858">
    <property type="protein sequence ID" value="XDT73378.1"/>
    <property type="molecule type" value="Genomic_DNA"/>
</dbReference>
<evidence type="ECO:0000256" key="5">
    <source>
        <dbReference type="ARBA" id="ARBA00022475"/>
    </source>
</evidence>
<dbReference type="AlphaFoldDB" id="A0AB39UZ61"/>
<name>A0AB39UZ61_9GAMM</name>
<dbReference type="GO" id="GO:0009055">
    <property type="term" value="F:electron transfer activity"/>
    <property type="evidence" value="ECO:0007669"/>
    <property type="project" value="InterPro"/>
</dbReference>
<evidence type="ECO:0000256" key="17">
    <source>
        <dbReference type="ARBA" id="ARBA00023065"/>
    </source>
</evidence>
<dbReference type="RefSeq" id="WP_369602372.1">
    <property type="nucleotide sequence ID" value="NZ_CP154858.1"/>
</dbReference>
<keyword evidence="12 19" id="KW-0375">Hydrogen ion transport</keyword>
<feature type="binding site" description="covalent" evidence="21">
    <location>
        <position position="228"/>
    </location>
    <ligand>
        <name>heme c</name>
        <dbReference type="ChEBI" id="CHEBI:61717"/>
        <label>2</label>
    </ligand>
</feature>
<evidence type="ECO:0000256" key="1">
    <source>
        <dbReference type="ARBA" id="ARBA00004533"/>
    </source>
</evidence>
<proteinExistence type="inferred from homology"/>
<keyword evidence="6 19" id="KW-0997">Cell inner membrane</keyword>
<dbReference type="GO" id="GO:0005886">
    <property type="term" value="C:plasma membrane"/>
    <property type="evidence" value="ECO:0007669"/>
    <property type="project" value="UniProtKB-SubCell"/>
</dbReference>
<dbReference type="PANTHER" id="PTHR33751">
    <property type="entry name" value="CBB3-TYPE CYTOCHROME C OXIDASE SUBUNIT FIXP"/>
    <property type="match status" value="1"/>
</dbReference>
<feature type="transmembrane region" description="Helical" evidence="22">
    <location>
        <begin position="7"/>
        <end position="25"/>
    </location>
</feature>
<keyword evidence="14 22" id="KW-1133">Transmembrane helix</keyword>
<comment type="similarity">
    <text evidence="3 19">Belongs to the CcoP / FixP family.</text>
</comment>
<dbReference type="InterPro" id="IPR004678">
    <property type="entry name" value="Cyt_c_oxidase_cbb3_su3"/>
</dbReference>
<organism evidence="24">
    <name type="scientific">Thermohahella caldifontis</name>
    <dbReference type="NCBI Taxonomy" id="3142973"/>
    <lineage>
        <taxon>Bacteria</taxon>
        <taxon>Pseudomonadati</taxon>
        <taxon>Pseudomonadota</taxon>
        <taxon>Gammaproteobacteria</taxon>
        <taxon>Oceanospirillales</taxon>
        <taxon>Hahellaceae</taxon>
        <taxon>Thermohahella</taxon>
    </lineage>
</organism>
<comment type="pathway">
    <text evidence="2 19">Energy metabolism; oxidative phosphorylation.</text>
</comment>
<evidence type="ECO:0000256" key="8">
    <source>
        <dbReference type="ARBA" id="ARBA00022660"/>
    </source>
</evidence>
<keyword evidence="10 19" id="KW-0479">Metal-binding</keyword>
<feature type="transmembrane region" description="Helical" evidence="22">
    <location>
        <begin position="58"/>
        <end position="77"/>
    </location>
</feature>
<accession>A0AB39UZ61</accession>
<protein>
    <recommendedName>
        <fullName evidence="19">Cbb3-type cytochrome c oxidase subunit</fullName>
    </recommendedName>
</protein>
<keyword evidence="5 19" id="KW-1003">Cell membrane</keyword>
<dbReference type="NCBIfam" id="TIGR00782">
    <property type="entry name" value="ccoP"/>
    <property type="match status" value="1"/>
</dbReference>
<dbReference type="GO" id="GO:1902600">
    <property type="term" value="P:proton transmembrane transport"/>
    <property type="evidence" value="ECO:0007669"/>
    <property type="project" value="UniProtKB-KW"/>
</dbReference>
<dbReference type="Pfam" id="PF14715">
    <property type="entry name" value="FixP_N"/>
    <property type="match status" value="1"/>
</dbReference>
<evidence type="ECO:0000256" key="20">
    <source>
        <dbReference type="PIRSR" id="PIRSR000006-1"/>
    </source>
</evidence>
<dbReference type="PROSITE" id="PS51007">
    <property type="entry name" value="CYTC"/>
    <property type="match status" value="2"/>
</dbReference>
<evidence type="ECO:0000259" key="23">
    <source>
        <dbReference type="PROSITE" id="PS51007"/>
    </source>
</evidence>
<evidence type="ECO:0000256" key="16">
    <source>
        <dbReference type="ARBA" id="ARBA00023004"/>
    </source>
</evidence>
<dbReference type="Pfam" id="PF13442">
    <property type="entry name" value="Cytochrome_CBB3"/>
    <property type="match status" value="2"/>
</dbReference>
<keyword evidence="13 19" id="KW-0249">Electron transport</keyword>
<evidence type="ECO:0000256" key="2">
    <source>
        <dbReference type="ARBA" id="ARBA00004673"/>
    </source>
</evidence>
<evidence type="ECO:0000313" key="24">
    <source>
        <dbReference type="EMBL" id="XDT73378.1"/>
    </source>
</evidence>
<dbReference type="GO" id="GO:0016491">
    <property type="term" value="F:oxidoreductase activity"/>
    <property type="evidence" value="ECO:0007669"/>
    <property type="project" value="UniProtKB-KW"/>
</dbReference>
<keyword evidence="11" id="KW-0677">Repeat</keyword>
<dbReference type="InterPro" id="IPR008168">
    <property type="entry name" value="Cyt_C_IC"/>
</dbReference>
<feature type="domain" description="Cytochrome c" evidence="23">
    <location>
        <begin position="126"/>
        <end position="205"/>
    </location>
</feature>
<evidence type="ECO:0000256" key="3">
    <source>
        <dbReference type="ARBA" id="ARBA00006113"/>
    </source>
</evidence>
<keyword evidence="9 22" id="KW-0812">Transmembrane</keyword>
<dbReference type="Gene3D" id="1.10.760.10">
    <property type="entry name" value="Cytochrome c-like domain"/>
    <property type="match status" value="2"/>
</dbReference>
<keyword evidence="15 19" id="KW-0560">Oxidoreductase</keyword>
<comment type="subunit">
    <text evidence="19">Component of the cbb3-type cytochrome c oxidase.</text>
</comment>
<dbReference type="PANTHER" id="PTHR33751:SF1">
    <property type="entry name" value="CBB3-TYPE CYTOCHROME C OXIDASE SUBUNIT FIXP"/>
    <property type="match status" value="1"/>
</dbReference>
<evidence type="ECO:0000256" key="10">
    <source>
        <dbReference type="ARBA" id="ARBA00022723"/>
    </source>
</evidence>